<dbReference type="InterPro" id="IPR036286">
    <property type="entry name" value="LexA/Signal_pep-like_sf"/>
</dbReference>
<keyword evidence="7" id="KW-0645">Protease</keyword>
<evidence type="ECO:0000256" key="2">
    <source>
        <dbReference type="ARBA" id="ARBA00004401"/>
    </source>
</evidence>
<keyword evidence="10" id="KW-1185">Reference proteome</keyword>
<evidence type="ECO:0000313" key="10">
    <source>
        <dbReference type="Proteomes" id="UP000239663"/>
    </source>
</evidence>
<keyword evidence="7" id="KW-1133">Transmembrane helix</keyword>
<evidence type="ECO:0000256" key="3">
    <source>
        <dbReference type="ARBA" id="ARBA00009370"/>
    </source>
</evidence>
<dbReference type="SUPFAM" id="SSF51306">
    <property type="entry name" value="LexA/Signal peptidase"/>
    <property type="match status" value="1"/>
</dbReference>
<evidence type="ECO:0000256" key="6">
    <source>
        <dbReference type="PIRSR" id="PIRSR600223-1"/>
    </source>
</evidence>
<reference evidence="9 10" key="1">
    <citation type="submission" date="2017-12" db="EMBL/GenBank/DDBJ databases">
        <title>Taxonomic description and draft genome of Pradoshia cofamensis Gen. nov., sp. nov., a thermotolerant bacillale isolated from anterior gut of earthworm Eisenia fetida.</title>
        <authorList>
            <person name="Saha T."/>
            <person name="Chakraborty R."/>
        </authorList>
    </citation>
    <scope>NUCLEOTIDE SEQUENCE [LARGE SCALE GENOMIC DNA]</scope>
    <source>
        <strain evidence="9 10">EAG3</strain>
    </source>
</reference>
<dbReference type="InterPro" id="IPR019533">
    <property type="entry name" value="Peptidase_S26"/>
</dbReference>
<dbReference type="CDD" id="cd06530">
    <property type="entry name" value="S26_SPase_I"/>
    <property type="match status" value="1"/>
</dbReference>
<feature type="transmembrane region" description="Helical" evidence="7">
    <location>
        <begin position="12"/>
        <end position="33"/>
    </location>
</feature>
<dbReference type="OrthoDB" id="9802919at2"/>
<evidence type="ECO:0000256" key="7">
    <source>
        <dbReference type="RuleBase" id="RU362042"/>
    </source>
</evidence>
<keyword evidence="7" id="KW-0472">Membrane</keyword>
<proteinExistence type="inferred from homology"/>
<dbReference type="PANTHER" id="PTHR43390">
    <property type="entry name" value="SIGNAL PEPTIDASE I"/>
    <property type="match status" value="1"/>
</dbReference>
<dbReference type="NCBIfam" id="TIGR02227">
    <property type="entry name" value="sigpep_I_bact"/>
    <property type="match status" value="1"/>
</dbReference>
<evidence type="ECO:0000259" key="8">
    <source>
        <dbReference type="Pfam" id="PF10502"/>
    </source>
</evidence>
<comment type="subcellular location">
    <subcellularLocation>
        <location evidence="2">Cell membrane</location>
        <topology evidence="2">Single-pass type II membrane protein</topology>
    </subcellularLocation>
    <subcellularLocation>
        <location evidence="7">Membrane</location>
        <topology evidence="7">Single-pass type II membrane protein</topology>
    </subcellularLocation>
</comment>
<dbReference type="Proteomes" id="UP000239663">
    <property type="component" value="Unassembled WGS sequence"/>
</dbReference>
<dbReference type="Gene3D" id="2.10.109.10">
    <property type="entry name" value="Umud Fragment, subunit A"/>
    <property type="match status" value="1"/>
</dbReference>
<gene>
    <name evidence="9" type="primary">lepB</name>
    <name evidence="9" type="ORF">CYL18_07855</name>
</gene>
<dbReference type="PROSITE" id="PS00760">
    <property type="entry name" value="SPASE_I_2"/>
    <property type="match status" value="1"/>
</dbReference>
<dbReference type="PANTHER" id="PTHR43390:SF1">
    <property type="entry name" value="CHLOROPLAST PROCESSING PEPTIDASE"/>
    <property type="match status" value="1"/>
</dbReference>
<dbReference type="Pfam" id="PF10502">
    <property type="entry name" value="Peptidase_S26"/>
    <property type="match status" value="1"/>
</dbReference>
<dbReference type="PRINTS" id="PR00727">
    <property type="entry name" value="LEADERPTASE"/>
</dbReference>
<evidence type="ECO:0000256" key="4">
    <source>
        <dbReference type="ARBA" id="ARBA00013208"/>
    </source>
</evidence>
<dbReference type="GO" id="GO:0009003">
    <property type="term" value="F:signal peptidase activity"/>
    <property type="evidence" value="ECO:0007669"/>
    <property type="project" value="UniProtKB-EC"/>
</dbReference>
<feature type="active site" evidence="6">
    <location>
        <position position="79"/>
    </location>
</feature>
<evidence type="ECO:0000256" key="5">
    <source>
        <dbReference type="ARBA" id="ARBA00022801"/>
    </source>
</evidence>
<keyword evidence="7" id="KW-0812">Transmembrane</keyword>
<dbReference type="PROSITE" id="PS00761">
    <property type="entry name" value="SPASE_I_3"/>
    <property type="match status" value="1"/>
</dbReference>
<dbReference type="EC" id="3.4.21.89" evidence="4 7"/>
<evidence type="ECO:0000313" key="9">
    <source>
        <dbReference type="EMBL" id="PQD95793.1"/>
    </source>
</evidence>
<dbReference type="EMBL" id="PKOZ01000003">
    <property type="protein sequence ID" value="PQD95793.1"/>
    <property type="molecule type" value="Genomic_DNA"/>
</dbReference>
<sequence length="183" mass="21008">MDNRKVIEEIASWLKPILIAVIVVLVSRQFIFLPTTVRGESMMPSLQDGNRVILSKITHIDRFDEVVFHATDSPDKYVKRVIGLPGDTIEMKDDTLYINGEPYEEEYLEELRSSQDQGASFTEDFTLQELTGKEKVPEGQMFVLGDNRPNSKDSRVFGFVPMERIVGEVKMRYWPMKDIGFAL</sequence>
<comment type="catalytic activity">
    <reaction evidence="1 7">
        <text>Cleavage of hydrophobic, N-terminal signal or leader sequences from secreted and periplasmic proteins.</text>
        <dbReference type="EC" id="3.4.21.89"/>
    </reaction>
</comment>
<name>A0A2S7N1A6_9BACI</name>
<protein>
    <recommendedName>
        <fullName evidence="4 7">Signal peptidase I</fullName>
        <ecNumber evidence="4 7">3.4.21.89</ecNumber>
    </recommendedName>
</protein>
<dbReference type="RefSeq" id="WP_104848937.1">
    <property type="nucleotide sequence ID" value="NZ_PKOZ01000003.1"/>
</dbReference>
<feature type="active site" evidence="6">
    <location>
        <position position="41"/>
    </location>
</feature>
<evidence type="ECO:0000256" key="1">
    <source>
        <dbReference type="ARBA" id="ARBA00000677"/>
    </source>
</evidence>
<dbReference type="GO" id="GO:0005886">
    <property type="term" value="C:plasma membrane"/>
    <property type="evidence" value="ECO:0007669"/>
    <property type="project" value="UniProtKB-SubCell"/>
</dbReference>
<feature type="domain" description="Peptidase S26" evidence="8">
    <location>
        <begin position="11"/>
        <end position="174"/>
    </location>
</feature>
<comment type="caution">
    <text evidence="9">The sequence shown here is derived from an EMBL/GenBank/DDBJ whole genome shotgun (WGS) entry which is preliminary data.</text>
</comment>
<accession>A0A2S7N1A6</accession>
<dbReference type="GO" id="GO:0006465">
    <property type="term" value="P:signal peptide processing"/>
    <property type="evidence" value="ECO:0007669"/>
    <property type="project" value="InterPro"/>
</dbReference>
<dbReference type="InterPro" id="IPR000223">
    <property type="entry name" value="Pept_S26A_signal_pept_1"/>
</dbReference>
<dbReference type="GO" id="GO:0004252">
    <property type="term" value="F:serine-type endopeptidase activity"/>
    <property type="evidence" value="ECO:0007669"/>
    <property type="project" value="InterPro"/>
</dbReference>
<dbReference type="AlphaFoldDB" id="A0A2S7N1A6"/>
<keyword evidence="5 7" id="KW-0378">Hydrolase</keyword>
<organism evidence="9 10">
    <name type="scientific">Pradoshia eiseniae</name>
    <dbReference type="NCBI Taxonomy" id="2064768"/>
    <lineage>
        <taxon>Bacteria</taxon>
        <taxon>Bacillati</taxon>
        <taxon>Bacillota</taxon>
        <taxon>Bacilli</taxon>
        <taxon>Bacillales</taxon>
        <taxon>Bacillaceae</taxon>
        <taxon>Pradoshia</taxon>
    </lineage>
</organism>
<comment type="similarity">
    <text evidence="3 7">Belongs to the peptidase S26 family.</text>
</comment>
<dbReference type="InterPro" id="IPR019757">
    <property type="entry name" value="Pept_S26A_signal_pept_1_Lys-AS"/>
</dbReference>
<dbReference type="InterPro" id="IPR019758">
    <property type="entry name" value="Pept_S26A_signal_pept_1_CS"/>
</dbReference>